<dbReference type="PANTHER" id="PTHR44942:SF4">
    <property type="entry name" value="METHYLTRANSFERASE TYPE 11 DOMAIN-CONTAINING PROTEIN"/>
    <property type="match status" value="1"/>
</dbReference>
<dbReference type="RefSeq" id="WP_003324208.1">
    <property type="nucleotide sequence ID" value="NZ_ALPT02000130.1"/>
</dbReference>
<dbReference type="SUPFAM" id="SSF53335">
    <property type="entry name" value="S-adenosyl-L-methionine-dependent methyltransferases"/>
    <property type="match status" value="1"/>
</dbReference>
<dbReference type="InterPro" id="IPR029063">
    <property type="entry name" value="SAM-dependent_MTases_sf"/>
</dbReference>
<proteinExistence type="inferred from homology"/>
<comment type="similarity">
    <text evidence="1">Belongs to the methyltransferase superfamily.</text>
</comment>
<evidence type="ECO:0000256" key="2">
    <source>
        <dbReference type="ARBA" id="ARBA00022603"/>
    </source>
</evidence>
<reference evidence="5 6" key="1">
    <citation type="submission" date="2014-01" db="EMBL/GenBank/DDBJ databases">
        <title>Draft genome sequencing of Bacillus alcalophilus CGMCC 1.3604.</title>
        <authorList>
            <person name="Yang J."/>
            <person name="Diao L."/>
            <person name="Yang S."/>
        </authorList>
    </citation>
    <scope>NUCLEOTIDE SEQUENCE [LARGE SCALE GENOMIC DNA]</scope>
    <source>
        <strain evidence="5 6">CGMCC 1.3604</strain>
    </source>
</reference>
<evidence type="ECO:0000313" key="6">
    <source>
        <dbReference type="Proteomes" id="UP000297014"/>
    </source>
</evidence>
<dbReference type="EMBL" id="JALP01000076">
    <property type="protein sequence ID" value="THG91345.1"/>
    <property type="molecule type" value="Genomic_DNA"/>
</dbReference>
<keyword evidence="2 5" id="KW-0489">Methyltransferase</keyword>
<evidence type="ECO:0000259" key="4">
    <source>
        <dbReference type="Pfam" id="PF08241"/>
    </source>
</evidence>
<dbReference type="Pfam" id="PF08241">
    <property type="entry name" value="Methyltransf_11"/>
    <property type="match status" value="1"/>
</dbReference>
<accession>A0A4S4K185</accession>
<protein>
    <submittedName>
        <fullName evidence="5">SAM-dependent methyltransferase</fullName>
    </submittedName>
</protein>
<dbReference type="GO" id="GO:0032259">
    <property type="term" value="P:methylation"/>
    <property type="evidence" value="ECO:0007669"/>
    <property type="project" value="UniProtKB-KW"/>
</dbReference>
<dbReference type="PANTHER" id="PTHR44942">
    <property type="entry name" value="METHYLTRANSF_11 DOMAIN-CONTAINING PROTEIN"/>
    <property type="match status" value="1"/>
</dbReference>
<gene>
    <name evidence="5" type="ORF">AJ85_05540</name>
</gene>
<evidence type="ECO:0000256" key="3">
    <source>
        <dbReference type="ARBA" id="ARBA00022679"/>
    </source>
</evidence>
<feature type="domain" description="Methyltransferase type 11" evidence="4">
    <location>
        <begin position="51"/>
        <end position="147"/>
    </location>
</feature>
<dbReference type="InterPro" id="IPR013216">
    <property type="entry name" value="Methyltransf_11"/>
</dbReference>
<dbReference type="CDD" id="cd02440">
    <property type="entry name" value="AdoMet_MTases"/>
    <property type="match status" value="1"/>
</dbReference>
<dbReference type="GO" id="GO:0008757">
    <property type="term" value="F:S-adenosylmethionine-dependent methyltransferase activity"/>
    <property type="evidence" value="ECO:0007669"/>
    <property type="project" value="InterPro"/>
</dbReference>
<sequence length="263" mass="30193">MGMDSNELKQQVQAQFGKNAQNYVTSHIHSKGKDLKKLIELIDCSGKEQFLDIATGGGHVANAVAPLVKQVVALDLTKEILQVAKKFIEGNGNNNVDYVEASADALPFADHQFDRVTCRIAAHHFPNIEDFLKEVYRVLKPNGLFILIDNVAPENKDCDQFYNYIEKVRDYSHQRAYKKTEWLKEHEKVGFELLEMHLFEKVFDFEDWCRRMDVGEKEKEQLTQAFLQADDKIKAKFRVTLENGKKVQSFQGESVLIKAKKLV</sequence>
<name>A0A4S4K185_ALKAL</name>
<evidence type="ECO:0000256" key="1">
    <source>
        <dbReference type="ARBA" id="ARBA00008361"/>
    </source>
</evidence>
<dbReference type="AlphaFoldDB" id="A0A4S4K185"/>
<dbReference type="Proteomes" id="UP000297014">
    <property type="component" value="Unassembled WGS sequence"/>
</dbReference>
<evidence type="ECO:0000313" key="5">
    <source>
        <dbReference type="EMBL" id="THG91345.1"/>
    </source>
</evidence>
<comment type="caution">
    <text evidence="5">The sequence shown here is derived from an EMBL/GenBank/DDBJ whole genome shotgun (WGS) entry which is preliminary data.</text>
</comment>
<dbReference type="Gene3D" id="3.40.50.150">
    <property type="entry name" value="Vaccinia Virus protein VP39"/>
    <property type="match status" value="1"/>
</dbReference>
<dbReference type="InterPro" id="IPR051052">
    <property type="entry name" value="Diverse_substrate_MTase"/>
</dbReference>
<keyword evidence="3 5" id="KW-0808">Transferase</keyword>
<organism evidence="5 6">
    <name type="scientific">Alkalihalobacillus alcalophilus ATCC 27647 = CGMCC 1.3604</name>
    <dbReference type="NCBI Taxonomy" id="1218173"/>
    <lineage>
        <taxon>Bacteria</taxon>
        <taxon>Bacillati</taxon>
        <taxon>Bacillota</taxon>
        <taxon>Bacilli</taxon>
        <taxon>Bacillales</taxon>
        <taxon>Bacillaceae</taxon>
        <taxon>Alkalihalobacillus</taxon>
    </lineage>
</organism>